<comment type="caution">
    <text evidence="1">The sequence shown here is derived from an EMBL/GenBank/DDBJ whole genome shotgun (WGS) entry which is preliminary data.</text>
</comment>
<dbReference type="EMBL" id="JAFIRN010000019">
    <property type="protein sequence ID" value="KAG5830864.1"/>
    <property type="molecule type" value="Genomic_DNA"/>
</dbReference>
<accession>A0A9D3RHX7</accession>
<protein>
    <submittedName>
        <fullName evidence="1">Uncharacterized protein</fullName>
    </submittedName>
</protein>
<reference evidence="1" key="1">
    <citation type="submission" date="2021-01" db="EMBL/GenBank/DDBJ databases">
        <title>A chromosome-scale assembly of European eel, Anguilla anguilla.</title>
        <authorList>
            <person name="Henkel C."/>
            <person name="Jong-Raadsen S.A."/>
            <person name="Dufour S."/>
            <person name="Weltzien F.-A."/>
            <person name="Palstra A.P."/>
            <person name="Pelster B."/>
            <person name="Spaink H.P."/>
            <person name="Van Den Thillart G.E."/>
            <person name="Jansen H."/>
            <person name="Zahm M."/>
            <person name="Klopp C."/>
            <person name="Cedric C."/>
            <person name="Louis A."/>
            <person name="Berthelot C."/>
            <person name="Parey E."/>
            <person name="Roest Crollius H."/>
            <person name="Montfort J."/>
            <person name="Robinson-Rechavi M."/>
            <person name="Bucao C."/>
            <person name="Bouchez O."/>
            <person name="Gislard M."/>
            <person name="Lluch J."/>
            <person name="Milhes M."/>
            <person name="Lampietro C."/>
            <person name="Lopez Roques C."/>
            <person name="Donnadieu C."/>
            <person name="Braasch I."/>
            <person name="Desvignes T."/>
            <person name="Postlethwait J."/>
            <person name="Bobe J."/>
            <person name="Guiguen Y."/>
            <person name="Dirks R."/>
        </authorList>
    </citation>
    <scope>NUCLEOTIDE SEQUENCE</scope>
    <source>
        <strain evidence="1">Tag_6206</strain>
        <tissue evidence="1">Liver</tissue>
    </source>
</reference>
<name>A0A9D3RHX7_ANGAN</name>
<proteinExistence type="predicted"/>
<keyword evidence="2" id="KW-1185">Reference proteome</keyword>
<evidence type="ECO:0000313" key="1">
    <source>
        <dbReference type="EMBL" id="KAG5830864.1"/>
    </source>
</evidence>
<feature type="non-terminal residue" evidence="1">
    <location>
        <position position="1"/>
    </location>
</feature>
<dbReference type="AlphaFoldDB" id="A0A9D3RHX7"/>
<gene>
    <name evidence="1" type="ORF">ANANG_G00315070</name>
</gene>
<dbReference type="Proteomes" id="UP001044222">
    <property type="component" value="Chromosome 19"/>
</dbReference>
<sequence length="156" mass="17171">GVWGGGGQTTAAKASNRTAKFSACLQFTWSAVEHKMAAIWEGPSVLERSGVSEIFRGEVKAHCWASEAIITWGLLPATCMRTHTHTRMRTHSSLSRDEMNVRGSCPDCDNRLEKLDHTLAELGYIYPGIPEHQRHTVSVPECFRAAQSVCACPISE</sequence>
<organism evidence="1 2">
    <name type="scientific">Anguilla anguilla</name>
    <name type="common">European freshwater eel</name>
    <name type="synonym">Muraena anguilla</name>
    <dbReference type="NCBI Taxonomy" id="7936"/>
    <lineage>
        <taxon>Eukaryota</taxon>
        <taxon>Metazoa</taxon>
        <taxon>Chordata</taxon>
        <taxon>Craniata</taxon>
        <taxon>Vertebrata</taxon>
        <taxon>Euteleostomi</taxon>
        <taxon>Actinopterygii</taxon>
        <taxon>Neopterygii</taxon>
        <taxon>Teleostei</taxon>
        <taxon>Anguilliformes</taxon>
        <taxon>Anguillidae</taxon>
        <taxon>Anguilla</taxon>
    </lineage>
</organism>
<evidence type="ECO:0000313" key="2">
    <source>
        <dbReference type="Proteomes" id="UP001044222"/>
    </source>
</evidence>